<dbReference type="Gene3D" id="3.40.630.30">
    <property type="match status" value="1"/>
</dbReference>
<organism evidence="2 3">
    <name type="scientific">Sphingomonas abaci</name>
    <dbReference type="NCBI Taxonomy" id="237611"/>
    <lineage>
        <taxon>Bacteria</taxon>
        <taxon>Pseudomonadati</taxon>
        <taxon>Pseudomonadota</taxon>
        <taxon>Alphaproteobacteria</taxon>
        <taxon>Sphingomonadales</taxon>
        <taxon>Sphingomonadaceae</taxon>
        <taxon>Sphingomonas</taxon>
    </lineage>
</organism>
<dbReference type="AlphaFoldDB" id="A0A7W7F006"/>
<name>A0A7W7F006_9SPHN</name>
<dbReference type="GO" id="GO:1990189">
    <property type="term" value="F:protein N-terminal-serine acetyltransferase activity"/>
    <property type="evidence" value="ECO:0007669"/>
    <property type="project" value="TreeGrafter"/>
</dbReference>
<sequence length="214" mass="24269">MRELIEGAAEDVSAVNVRFWEESGHDRFWENCGCDYGRAMPRLVPFAPEHFDVLSNWFASEADVVQWGGPFLSFPLTVEQLRPMLTEAETMPPTRLCWMTEHDGILVGHAQLGFDWRNGNALLSRVAVAPHARGRGLAGPMLRLVLGQAFARPEIMRVELNVYAWNVPAIRSYERLSFKIEGVRRSSALVNGERWDTAIMALLRQEWQPCSDQA</sequence>
<dbReference type="CDD" id="cd04301">
    <property type="entry name" value="NAT_SF"/>
    <property type="match status" value="1"/>
</dbReference>
<dbReference type="EMBL" id="JACHNY010000004">
    <property type="protein sequence ID" value="MBB4617900.1"/>
    <property type="molecule type" value="Genomic_DNA"/>
</dbReference>
<keyword evidence="3" id="KW-1185">Reference proteome</keyword>
<dbReference type="GO" id="GO:0008999">
    <property type="term" value="F:protein-N-terminal-alanine acetyltransferase activity"/>
    <property type="evidence" value="ECO:0007669"/>
    <property type="project" value="TreeGrafter"/>
</dbReference>
<dbReference type="InterPro" id="IPR000182">
    <property type="entry name" value="GNAT_dom"/>
</dbReference>
<evidence type="ECO:0000313" key="2">
    <source>
        <dbReference type="EMBL" id="MBB4617900.1"/>
    </source>
</evidence>
<accession>A0A7W7F006</accession>
<keyword evidence="2" id="KW-0808">Transferase</keyword>
<comment type="caution">
    <text evidence="2">The sequence shown here is derived from an EMBL/GenBank/DDBJ whole genome shotgun (WGS) entry which is preliminary data.</text>
</comment>
<proteinExistence type="predicted"/>
<dbReference type="PANTHER" id="PTHR43441:SF2">
    <property type="entry name" value="FAMILY ACETYLTRANSFERASE, PUTATIVE (AFU_ORTHOLOGUE AFUA_7G00850)-RELATED"/>
    <property type="match status" value="1"/>
</dbReference>
<gene>
    <name evidence="2" type="ORF">GGQ96_002036</name>
</gene>
<evidence type="ECO:0000259" key="1">
    <source>
        <dbReference type="PROSITE" id="PS51186"/>
    </source>
</evidence>
<reference evidence="2 3" key="1">
    <citation type="submission" date="2020-08" db="EMBL/GenBank/DDBJ databases">
        <title>Genomic Encyclopedia of Type Strains, Phase IV (KMG-IV): sequencing the most valuable type-strain genomes for metagenomic binning, comparative biology and taxonomic classification.</title>
        <authorList>
            <person name="Goeker M."/>
        </authorList>
    </citation>
    <scope>NUCLEOTIDE SEQUENCE [LARGE SCALE GENOMIC DNA]</scope>
    <source>
        <strain evidence="2 3">DSM 15867</strain>
    </source>
</reference>
<dbReference type="PROSITE" id="PS51186">
    <property type="entry name" value="GNAT"/>
    <property type="match status" value="1"/>
</dbReference>
<dbReference type="RefSeq" id="WP_246360416.1">
    <property type="nucleotide sequence ID" value="NZ_JACHNY010000004.1"/>
</dbReference>
<dbReference type="Proteomes" id="UP000574769">
    <property type="component" value="Unassembled WGS sequence"/>
</dbReference>
<dbReference type="Pfam" id="PF00583">
    <property type="entry name" value="Acetyltransf_1"/>
    <property type="match status" value="1"/>
</dbReference>
<feature type="domain" description="N-acetyltransferase" evidence="1">
    <location>
        <begin position="41"/>
        <end position="205"/>
    </location>
</feature>
<evidence type="ECO:0000313" key="3">
    <source>
        <dbReference type="Proteomes" id="UP000574769"/>
    </source>
</evidence>
<dbReference type="GO" id="GO:0005737">
    <property type="term" value="C:cytoplasm"/>
    <property type="evidence" value="ECO:0007669"/>
    <property type="project" value="TreeGrafter"/>
</dbReference>
<dbReference type="InterPro" id="IPR016181">
    <property type="entry name" value="Acyl_CoA_acyltransferase"/>
</dbReference>
<dbReference type="InterPro" id="IPR051908">
    <property type="entry name" value="Ribosomal_N-acetyltransferase"/>
</dbReference>
<dbReference type="PANTHER" id="PTHR43441">
    <property type="entry name" value="RIBOSOMAL-PROTEIN-SERINE ACETYLTRANSFERASE"/>
    <property type="match status" value="1"/>
</dbReference>
<dbReference type="SUPFAM" id="SSF55729">
    <property type="entry name" value="Acyl-CoA N-acyltransferases (Nat)"/>
    <property type="match status" value="1"/>
</dbReference>
<protein>
    <submittedName>
        <fullName evidence="2">RimJ/RimL family protein N-acetyltransferase</fullName>
    </submittedName>
</protein>